<evidence type="ECO:0000313" key="2">
    <source>
        <dbReference type="Proteomes" id="UP000252519"/>
    </source>
</evidence>
<dbReference type="CDD" id="cd00590">
    <property type="entry name" value="RRM_SF"/>
    <property type="match status" value="1"/>
</dbReference>
<keyword evidence="2" id="KW-1185">Reference proteome</keyword>
<dbReference type="EMBL" id="JOJR01001458">
    <property type="protein sequence ID" value="RCN30811.1"/>
    <property type="molecule type" value="Genomic_DNA"/>
</dbReference>
<organism evidence="1 2">
    <name type="scientific">Ancylostoma caninum</name>
    <name type="common">Dog hookworm</name>
    <dbReference type="NCBI Taxonomy" id="29170"/>
    <lineage>
        <taxon>Eukaryota</taxon>
        <taxon>Metazoa</taxon>
        <taxon>Ecdysozoa</taxon>
        <taxon>Nematoda</taxon>
        <taxon>Chromadorea</taxon>
        <taxon>Rhabditida</taxon>
        <taxon>Rhabditina</taxon>
        <taxon>Rhabditomorpha</taxon>
        <taxon>Strongyloidea</taxon>
        <taxon>Ancylostomatidae</taxon>
        <taxon>Ancylostomatinae</taxon>
        <taxon>Ancylostoma</taxon>
    </lineage>
</organism>
<proteinExistence type="predicted"/>
<dbReference type="AlphaFoldDB" id="A0A368FF35"/>
<accession>A0A368FF35</accession>
<gene>
    <name evidence="1" type="ORF">ANCCAN_23410</name>
</gene>
<sequence>MFSPCREYFEDRIGPVSFDFVKTSADQQRLFVAVRFETRDDAKEAMSKIFADTRSIKVSINKDVEDPYFEEAISTTTIVAVVEIHQEGVILTVMMIEVVHDHEIEVVLQAIADLQVGNLVIHQEVALVAVKGQPAKIVIDDLLLETQTLLRVVKRTVTETRIGNIVRRTKNTRNRKIFKNLISPLIIIIHSLKERRSVADPVLEALLKIVLQHRSKQYLVAMHQLGLLYRLIKRTLPVLVLLLLLIRLQRQIQNSLMRI</sequence>
<protein>
    <recommendedName>
        <fullName evidence="3">RRM domain-containing protein</fullName>
    </recommendedName>
</protein>
<comment type="caution">
    <text evidence="1">The sequence shown here is derived from an EMBL/GenBank/DDBJ whole genome shotgun (WGS) entry which is preliminary data.</text>
</comment>
<evidence type="ECO:0008006" key="3">
    <source>
        <dbReference type="Google" id="ProtNLM"/>
    </source>
</evidence>
<evidence type="ECO:0000313" key="1">
    <source>
        <dbReference type="EMBL" id="RCN30811.1"/>
    </source>
</evidence>
<dbReference type="Proteomes" id="UP000252519">
    <property type="component" value="Unassembled WGS sequence"/>
</dbReference>
<name>A0A368FF35_ANCCA</name>
<dbReference type="OrthoDB" id="8933311at2759"/>
<reference evidence="1 2" key="1">
    <citation type="submission" date="2014-10" db="EMBL/GenBank/DDBJ databases">
        <title>Draft genome of the hookworm Ancylostoma caninum.</title>
        <authorList>
            <person name="Mitreva M."/>
        </authorList>
    </citation>
    <scope>NUCLEOTIDE SEQUENCE [LARGE SCALE GENOMIC DNA]</scope>
    <source>
        <strain evidence="1 2">Baltimore</strain>
    </source>
</reference>
<dbReference type="STRING" id="29170.A0A368FF35"/>